<name>A0ABQ4SI47_9HYPH</name>
<dbReference type="RefSeq" id="WP_238237473.1">
    <property type="nucleotide sequence ID" value="NZ_BPQQ01000047.1"/>
</dbReference>
<reference evidence="1" key="1">
    <citation type="journal article" date="2021" name="Front. Microbiol.">
        <title>Comprehensive Comparative Genomics and Phenotyping of Methylobacterium Species.</title>
        <authorList>
            <person name="Alessa O."/>
            <person name="Ogura Y."/>
            <person name="Fujitani Y."/>
            <person name="Takami H."/>
            <person name="Hayashi T."/>
            <person name="Sahin N."/>
            <person name="Tani A."/>
        </authorList>
    </citation>
    <scope>NUCLEOTIDE SEQUENCE</scope>
    <source>
        <strain evidence="1">DSM 17168</strain>
    </source>
</reference>
<reference evidence="1" key="2">
    <citation type="submission" date="2021-08" db="EMBL/GenBank/DDBJ databases">
        <authorList>
            <person name="Tani A."/>
            <person name="Ola A."/>
            <person name="Ogura Y."/>
            <person name="Katsura K."/>
            <person name="Hayashi T."/>
        </authorList>
    </citation>
    <scope>NUCLEOTIDE SEQUENCE</scope>
    <source>
        <strain evidence="1">DSM 17168</strain>
    </source>
</reference>
<comment type="caution">
    <text evidence="1">The sequence shown here is derived from an EMBL/GenBank/DDBJ whole genome shotgun (WGS) entry which is preliminary data.</text>
</comment>
<sequence>MADVINLADFRAGAMAAKAGRRDPEKAEVFPGVSLADLWRLWAKSEIAKRQDALGPSRPASRGSST</sequence>
<dbReference type="Proteomes" id="UP001055153">
    <property type="component" value="Unassembled WGS sequence"/>
</dbReference>
<organism evidence="1 2">
    <name type="scientific">Methylobacterium isbiliense</name>
    <dbReference type="NCBI Taxonomy" id="315478"/>
    <lineage>
        <taxon>Bacteria</taxon>
        <taxon>Pseudomonadati</taxon>
        <taxon>Pseudomonadota</taxon>
        <taxon>Alphaproteobacteria</taxon>
        <taxon>Hyphomicrobiales</taxon>
        <taxon>Methylobacteriaceae</taxon>
        <taxon>Methylobacterium</taxon>
    </lineage>
</organism>
<accession>A0ABQ4SI47</accession>
<dbReference type="EMBL" id="BPQQ01000047">
    <property type="protein sequence ID" value="GJE02098.1"/>
    <property type="molecule type" value="Genomic_DNA"/>
</dbReference>
<evidence type="ECO:0000313" key="2">
    <source>
        <dbReference type="Proteomes" id="UP001055153"/>
    </source>
</evidence>
<proteinExistence type="predicted"/>
<protein>
    <submittedName>
        <fullName evidence="1">Uncharacterized protein</fullName>
    </submittedName>
</protein>
<gene>
    <name evidence="1" type="ORF">GMJLKIPL_4042</name>
</gene>
<evidence type="ECO:0000313" key="1">
    <source>
        <dbReference type="EMBL" id="GJE02098.1"/>
    </source>
</evidence>
<keyword evidence="2" id="KW-1185">Reference proteome</keyword>